<evidence type="ECO:0000256" key="9">
    <source>
        <dbReference type="ARBA" id="ARBA00059733"/>
    </source>
</evidence>
<dbReference type="AlphaFoldDB" id="A0A1I7VWE5"/>
<dbReference type="PROSITE" id="PS00072">
    <property type="entry name" value="ACYL_COA_DH_1"/>
    <property type="match status" value="2"/>
</dbReference>
<dbReference type="Proteomes" id="UP000095285">
    <property type="component" value="Unassembled WGS sequence"/>
</dbReference>
<dbReference type="PANTHER" id="PTHR48083">
    <property type="entry name" value="MEDIUM-CHAIN SPECIFIC ACYL-COA DEHYDROGENASE, MITOCHONDRIAL-RELATED"/>
    <property type="match status" value="1"/>
</dbReference>
<evidence type="ECO:0000256" key="8">
    <source>
        <dbReference type="ARBA" id="ARBA00047882"/>
    </source>
</evidence>
<dbReference type="eggNOG" id="KOG0140">
    <property type="taxonomic scope" value="Eukaryota"/>
</dbReference>
<dbReference type="WBParaSite" id="EN70_7017">
    <property type="protein sequence ID" value="EN70_7017"/>
    <property type="gene ID" value="EN70_7017"/>
</dbReference>
<comment type="function">
    <text evidence="9">This enzyme is specific for acyl chain lengths of 4 to 16.</text>
</comment>
<dbReference type="Gene3D" id="1.10.540.10">
    <property type="entry name" value="Acyl-CoA dehydrogenase/oxidase, N-terminal domain"/>
    <property type="match status" value="2"/>
</dbReference>
<dbReference type="PANTHER" id="PTHR48083:SF2">
    <property type="entry name" value="MEDIUM-CHAIN SPECIFIC ACYL-COA DEHYDROGENASE, MITOCHONDRIAL"/>
    <property type="match status" value="1"/>
</dbReference>
<reference evidence="15" key="2">
    <citation type="submission" date="2016-11" db="UniProtKB">
        <authorList>
            <consortium name="WormBaseParasite"/>
        </authorList>
    </citation>
    <scope>IDENTIFICATION</scope>
</reference>
<evidence type="ECO:0000256" key="6">
    <source>
        <dbReference type="ARBA" id="ARBA00022827"/>
    </source>
</evidence>
<dbReference type="InterPro" id="IPR006091">
    <property type="entry name" value="Acyl-CoA_Oxase/DH_mid-dom"/>
</dbReference>
<comment type="catalytic activity">
    <reaction evidence="8">
        <text>a medium-chain 2,3-saturated fatty acyl-CoA + oxidized [electron-transfer flavoprotein] + H(+) = a medium-chain (2E)-enoyl-CoA + reduced [electron-transfer flavoprotein]</text>
        <dbReference type="Rhea" id="RHEA:14477"/>
        <dbReference type="Rhea" id="RHEA-COMP:10685"/>
        <dbReference type="Rhea" id="RHEA-COMP:10686"/>
        <dbReference type="ChEBI" id="CHEBI:15378"/>
        <dbReference type="ChEBI" id="CHEBI:57692"/>
        <dbReference type="ChEBI" id="CHEBI:58307"/>
        <dbReference type="ChEBI" id="CHEBI:83723"/>
        <dbReference type="ChEBI" id="CHEBI:83726"/>
        <dbReference type="EC" id="1.3.8.7"/>
    </reaction>
</comment>
<feature type="domain" description="Acyl-CoA dehydrogenase/oxidase N-terminal" evidence="13">
    <location>
        <begin position="449"/>
        <end position="575"/>
    </location>
</feature>
<evidence type="ECO:0000313" key="14">
    <source>
        <dbReference type="Proteomes" id="UP000095285"/>
    </source>
</evidence>
<feature type="domain" description="Acyl-CoA dehydrogenase/oxidase C-terminal" evidence="11">
    <location>
        <begin position="696"/>
        <end position="845"/>
    </location>
</feature>
<feature type="signal peptide" evidence="10">
    <location>
        <begin position="1"/>
        <end position="24"/>
    </location>
</feature>
<evidence type="ECO:0000256" key="2">
    <source>
        <dbReference type="ARBA" id="ARBA00009347"/>
    </source>
</evidence>
<comment type="subunit">
    <text evidence="3">Homotetramer.</text>
</comment>
<dbReference type="InterPro" id="IPR009075">
    <property type="entry name" value="AcylCo_DH/oxidase_C"/>
</dbReference>
<dbReference type="Gene3D" id="1.20.140.10">
    <property type="entry name" value="Butyryl-CoA Dehydrogenase, subunit A, domain 3"/>
    <property type="match status" value="2"/>
</dbReference>
<proteinExistence type="inferred from homology"/>
<sequence>MIANSTSICSLLLKLFRLHRYTSANFCFNFTNSQQQLNEAARKFVADEVTPVAAEYDKNGEFPWQVLKRAHANGLMNTTIPSNYGGLELDMVTNALIYERFGYGCTGISTAMLVNILAETPLILAGSNEIKKKYLGRMVEEPLMASFAVTESCAGSDVSAIRTSCKKKGDEYVINGSKMWITNGGVANWFFVLTRNDNDPKTPVNKAFTAFVVDADKPGINIGKKEINMGQRTSDTRAITFEDVQVPKSHMIGGLGEGFKIAMKAFDITRSLVAAIATGLASRCLDEASKYALERKTFGTQIANNQGISFMLADMAINLELSRLMTHRSAWETELEQSSAASYYSSIAKCFAADTANIAASNAVQIFGGKEPFLILILKLKLMRDAKILQIYEGTSQIQRIIIARKLTARIRETGTTSILTILYDVFEMRAAKATILQCPVPKSIQLSSTQREYRDIAMKFAKEKIIPVAAHYDNTGEVNIDFNNFSAKFVYENIEFPWDIVKEAHRIGLMNPQIPKKYGGLELTSLETVLIVEALSYGCSAIQLCIMGPSLAAAPLIIAGNEEQKKKYLGMLAAEPVIAGYCVTEPSAGSDVSGIKMKAEKKGDSYVLNGIKAWITGGGPAKWFFVLARTDPDPKVQPGKAFTAFIVDGDTKGISRGKKHQPFQERNMGQRCSDTRTIIFEDVVVPMQNILGTLGAGFKIAMGAFDMTRPAVAAGAVGLSWRALDEACKYALERKAFGAPIVANQGISFILADMAANLELARLVTYRAAMAISNKACFSYYASVAKCFAADSANIAVSNAVQIFGANGFNKEYPVEKLMRDAKIYQIYEGTSQIQRIVISRHILQKVANTGNAS</sequence>
<name>A0A1I7VWE5_LOALO</name>
<dbReference type="GO" id="GO:0051793">
    <property type="term" value="P:medium-chain fatty acid catabolic process"/>
    <property type="evidence" value="ECO:0007669"/>
    <property type="project" value="TreeGrafter"/>
</dbReference>
<dbReference type="GO" id="GO:0070991">
    <property type="term" value="F:medium-chain fatty acyl-CoA dehydrogenase activity"/>
    <property type="evidence" value="ECO:0007669"/>
    <property type="project" value="UniProtKB-EC"/>
</dbReference>
<evidence type="ECO:0000256" key="10">
    <source>
        <dbReference type="SAM" id="SignalP"/>
    </source>
</evidence>
<dbReference type="InterPro" id="IPR037069">
    <property type="entry name" value="AcylCoA_DH/ox_N_sf"/>
</dbReference>
<evidence type="ECO:0000259" key="11">
    <source>
        <dbReference type="Pfam" id="PF00441"/>
    </source>
</evidence>
<dbReference type="InterPro" id="IPR009100">
    <property type="entry name" value="AcylCoA_DH/oxidase_NM_dom_sf"/>
</dbReference>
<dbReference type="InterPro" id="IPR050741">
    <property type="entry name" value="Acyl-CoA_dehydrogenase"/>
</dbReference>
<dbReference type="SUPFAM" id="SSF56645">
    <property type="entry name" value="Acyl-CoA dehydrogenase NM domain-like"/>
    <property type="match status" value="2"/>
</dbReference>
<dbReference type="InterPro" id="IPR036250">
    <property type="entry name" value="AcylCo_DH-like_C"/>
</dbReference>
<keyword evidence="7" id="KW-0560">Oxidoreductase</keyword>
<keyword evidence="10" id="KW-0732">Signal</keyword>
<evidence type="ECO:0000313" key="15">
    <source>
        <dbReference type="WBParaSite" id="EN70_7017"/>
    </source>
</evidence>
<evidence type="ECO:0000256" key="3">
    <source>
        <dbReference type="ARBA" id="ARBA00011881"/>
    </source>
</evidence>
<evidence type="ECO:0000259" key="12">
    <source>
        <dbReference type="Pfam" id="PF02770"/>
    </source>
</evidence>
<dbReference type="Pfam" id="PF00441">
    <property type="entry name" value="Acyl-CoA_dh_1"/>
    <property type="match status" value="2"/>
</dbReference>
<dbReference type="InterPro" id="IPR006089">
    <property type="entry name" value="Acyl-CoA_DH_CS"/>
</dbReference>
<dbReference type="GO" id="GO:0005739">
    <property type="term" value="C:mitochondrion"/>
    <property type="evidence" value="ECO:0007669"/>
    <property type="project" value="TreeGrafter"/>
</dbReference>
<evidence type="ECO:0000256" key="4">
    <source>
        <dbReference type="ARBA" id="ARBA00019125"/>
    </source>
</evidence>
<feature type="domain" description="Acyl-CoA oxidase/dehydrogenase middle" evidence="12">
    <location>
        <begin position="146"/>
        <end position="244"/>
    </location>
</feature>
<feature type="domain" description="Acyl-CoA dehydrogenase/oxidase C-terminal" evidence="11">
    <location>
        <begin position="256"/>
        <end position="407"/>
    </location>
</feature>
<evidence type="ECO:0000259" key="13">
    <source>
        <dbReference type="Pfam" id="PF02771"/>
    </source>
</evidence>
<keyword evidence="5" id="KW-0285">Flavoprotein</keyword>
<dbReference type="STRING" id="7209.A0A1I7VWE5"/>
<dbReference type="FunFam" id="1.20.140.10:FF:000011">
    <property type="entry name" value="Medium-chain specific acyl-CoA dehydrogenase, mitochondrial"/>
    <property type="match status" value="2"/>
</dbReference>
<feature type="domain" description="Acyl-CoA dehydrogenase/oxidase N-terminal" evidence="13">
    <location>
        <begin position="31"/>
        <end position="140"/>
    </location>
</feature>
<dbReference type="Pfam" id="PF02770">
    <property type="entry name" value="Acyl-CoA_dh_M"/>
    <property type="match status" value="2"/>
</dbReference>
<feature type="chain" id="PRO_5009310396" description="Medium-chain specific acyl-CoA dehydrogenase, mitochondrial" evidence="10">
    <location>
        <begin position="25"/>
        <end position="855"/>
    </location>
</feature>
<organism evidence="14 15">
    <name type="scientific">Loa loa</name>
    <name type="common">Eye worm</name>
    <name type="synonym">Filaria loa</name>
    <dbReference type="NCBI Taxonomy" id="7209"/>
    <lineage>
        <taxon>Eukaryota</taxon>
        <taxon>Metazoa</taxon>
        <taxon>Ecdysozoa</taxon>
        <taxon>Nematoda</taxon>
        <taxon>Chromadorea</taxon>
        <taxon>Rhabditida</taxon>
        <taxon>Spirurina</taxon>
        <taxon>Spiruromorpha</taxon>
        <taxon>Filarioidea</taxon>
        <taxon>Onchocercidae</taxon>
        <taxon>Loa</taxon>
    </lineage>
</organism>
<reference evidence="14" key="1">
    <citation type="submission" date="2012-04" db="EMBL/GenBank/DDBJ databases">
        <title>The Genome Sequence of Loa loa.</title>
        <authorList>
            <consortium name="The Broad Institute Genome Sequencing Platform"/>
            <consortium name="Broad Institute Genome Sequencing Center for Infectious Disease"/>
            <person name="Nutman T.B."/>
            <person name="Fink D.L."/>
            <person name="Russ C."/>
            <person name="Young S."/>
            <person name="Zeng Q."/>
            <person name="Gargeya S."/>
            <person name="Alvarado L."/>
            <person name="Berlin A."/>
            <person name="Chapman S.B."/>
            <person name="Chen Z."/>
            <person name="Freedman E."/>
            <person name="Gellesch M."/>
            <person name="Goldberg J."/>
            <person name="Griggs A."/>
            <person name="Gujja S."/>
            <person name="Heilman E.R."/>
            <person name="Heiman D."/>
            <person name="Howarth C."/>
            <person name="Mehta T."/>
            <person name="Neiman D."/>
            <person name="Pearson M."/>
            <person name="Roberts A."/>
            <person name="Saif S."/>
            <person name="Shea T."/>
            <person name="Shenoy N."/>
            <person name="Sisk P."/>
            <person name="Stolte C."/>
            <person name="Sykes S."/>
            <person name="White J."/>
            <person name="Yandava C."/>
            <person name="Haas B."/>
            <person name="Henn M.R."/>
            <person name="Nusbaum C."/>
            <person name="Birren B."/>
        </authorList>
    </citation>
    <scope>NUCLEOTIDE SEQUENCE [LARGE SCALE GENOMIC DNA]</scope>
</reference>
<comment type="cofactor">
    <cofactor evidence="1">
        <name>FAD</name>
        <dbReference type="ChEBI" id="CHEBI:57692"/>
    </cofactor>
</comment>
<keyword evidence="6" id="KW-0274">FAD</keyword>
<dbReference type="Pfam" id="PF02771">
    <property type="entry name" value="Acyl-CoA_dh_N"/>
    <property type="match status" value="2"/>
</dbReference>
<comment type="similarity">
    <text evidence="2">Belongs to the acyl-CoA dehydrogenase family.</text>
</comment>
<keyword evidence="14" id="KW-1185">Reference proteome</keyword>
<feature type="domain" description="Acyl-CoA oxidase/dehydrogenase middle" evidence="12">
    <location>
        <begin position="582"/>
        <end position="684"/>
    </location>
</feature>
<evidence type="ECO:0000256" key="7">
    <source>
        <dbReference type="ARBA" id="ARBA00023002"/>
    </source>
</evidence>
<dbReference type="Gene3D" id="2.40.110.10">
    <property type="entry name" value="Butyryl-CoA Dehydrogenase, subunit A, domain 2"/>
    <property type="match status" value="2"/>
</dbReference>
<dbReference type="InterPro" id="IPR046373">
    <property type="entry name" value="Acyl-CoA_Oxase/DH_mid-dom_sf"/>
</dbReference>
<protein>
    <recommendedName>
        <fullName evidence="4">Medium-chain specific acyl-CoA dehydrogenase, mitochondrial</fullName>
    </recommendedName>
</protein>
<dbReference type="GO" id="GO:0050660">
    <property type="term" value="F:flavin adenine dinucleotide binding"/>
    <property type="evidence" value="ECO:0007669"/>
    <property type="project" value="InterPro"/>
</dbReference>
<dbReference type="FunFam" id="2.40.110.10:FF:000001">
    <property type="entry name" value="Acyl-CoA dehydrogenase, mitochondrial"/>
    <property type="match status" value="1"/>
</dbReference>
<evidence type="ECO:0000256" key="5">
    <source>
        <dbReference type="ARBA" id="ARBA00022630"/>
    </source>
</evidence>
<dbReference type="InterPro" id="IPR013786">
    <property type="entry name" value="AcylCoA_DH/ox_N"/>
</dbReference>
<accession>A0A1I7VWE5</accession>
<dbReference type="SUPFAM" id="SSF47203">
    <property type="entry name" value="Acyl-CoA dehydrogenase C-terminal domain-like"/>
    <property type="match status" value="2"/>
</dbReference>
<dbReference type="FunFam" id="1.10.540.10:FF:000010">
    <property type="entry name" value="Medium-chain specific acyl-CoA dehydrogenase, mitochondrial"/>
    <property type="match status" value="1"/>
</dbReference>
<evidence type="ECO:0000256" key="1">
    <source>
        <dbReference type="ARBA" id="ARBA00001974"/>
    </source>
</evidence>